<dbReference type="SUPFAM" id="SSF46785">
    <property type="entry name" value="Winged helix' DNA-binding domain"/>
    <property type="match status" value="1"/>
</dbReference>
<dbReference type="PANTHER" id="PTHR18964:SF173">
    <property type="entry name" value="GLUCOKINASE"/>
    <property type="match status" value="1"/>
</dbReference>
<dbReference type="PANTHER" id="PTHR18964">
    <property type="entry name" value="ROK (REPRESSOR, ORF, KINASE) FAMILY"/>
    <property type="match status" value="1"/>
</dbReference>
<comment type="similarity">
    <text evidence="1">Belongs to the ROK (NagC/XylR) family.</text>
</comment>
<dbReference type="Gene3D" id="3.30.420.40">
    <property type="match status" value="2"/>
</dbReference>
<gene>
    <name evidence="2" type="ORF">EII34_10630</name>
</gene>
<evidence type="ECO:0000313" key="2">
    <source>
        <dbReference type="EMBL" id="RRD04281.1"/>
    </source>
</evidence>
<organism evidence="2 3">
    <name type="scientific">Arachnia propionica</name>
    <dbReference type="NCBI Taxonomy" id="1750"/>
    <lineage>
        <taxon>Bacteria</taxon>
        <taxon>Bacillati</taxon>
        <taxon>Actinomycetota</taxon>
        <taxon>Actinomycetes</taxon>
        <taxon>Propionibacteriales</taxon>
        <taxon>Propionibacteriaceae</taxon>
        <taxon>Arachnia</taxon>
    </lineage>
</organism>
<reference evidence="2 3" key="1">
    <citation type="submission" date="2018-11" db="EMBL/GenBank/DDBJ databases">
        <title>Genomes From Bacteria Associated with the Canine Oral Cavity: a Test Case for Automated Genome-Based Taxonomic Assignment.</title>
        <authorList>
            <person name="Coil D.A."/>
            <person name="Jospin G."/>
            <person name="Darling A.E."/>
            <person name="Wallis C."/>
            <person name="Davis I.J."/>
            <person name="Harris S."/>
            <person name="Eisen J.A."/>
            <person name="Holcombe L.J."/>
            <person name="O'Flynn C."/>
        </authorList>
    </citation>
    <scope>NUCLEOTIDE SEQUENCE [LARGE SCALE GENOMIC DNA]</scope>
    <source>
        <strain evidence="2 3">OH887_COT-365</strain>
    </source>
</reference>
<evidence type="ECO:0000313" key="3">
    <source>
        <dbReference type="Proteomes" id="UP000280819"/>
    </source>
</evidence>
<dbReference type="InterPro" id="IPR043129">
    <property type="entry name" value="ATPase_NBD"/>
</dbReference>
<dbReference type="AlphaFoldDB" id="A0A3P1T485"/>
<dbReference type="Pfam" id="PF00480">
    <property type="entry name" value="ROK"/>
    <property type="match status" value="1"/>
</dbReference>
<dbReference type="InterPro" id="IPR036390">
    <property type="entry name" value="WH_DNA-bd_sf"/>
</dbReference>
<proteinExistence type="inferred from homology"/>
<dbReference type="Pfam" id="PF13412">
    <property type="entry name" value="HTH_24"/>
    <property type="match status" value="1"/>
</dbReference>
<dbReference type="SUPFAM" id="SSF53067">
    <property type="entry name" value="Actin-like ATPase domain"/>
    <property type="match status" value="1"/>
</dbReference>
<comment type="caution">
    <text evidence="2">The sequence shown here is derived from an EMBL/GenBank/DDBJ whole genome shotgun (WGS) entry which is preliminary data.</text>
</comment>
<name>A0A3P1T485_9ACTN</name>
<dbReference type="PROSITE" id="PS01125">
    <property type="entry name" value="ROK"/>
    <property type="match status" value="1"/>
</dbReference>
<dbReference type="EMBL" id="RQZG01000012">
    <property type="protein sequence ID" value="RRD04281.1"/>
    <property type="molecule type" value="Genomic_DNA"/>
</dbReference>
<dbReference type="Proteomes" id="UP000280819">
    <property type="component" value="Unassembled WGS sequence"/>
</dbReference>
<accession>A0A3P1T485</accession>
<sequence length="442" mass="46585">MIGPVQLERGHVAETIPYRGTGTAVPWFNGLMHQGINLPRLGGYNLSVVLDCIRRHPDGVSRVEISKATGLSAQTVSGVTRRLLDEGLVQEAGTHNAGMGKPRTILRTTPLAMLAVGIHVDPVMVHGVVVDLTCQPQVETATATSHDFDPEAAVTQIETTVQELLGDPLLINPRLVGVGIAMPGPLMNGIVLDPPTMPTWRNIDLGSPLSQRLACPVFVEKDVICSATGEKWLRRGSGDFGYLYLGTGVGFGLVAGGEVQLGMTGNIGEIGHLRVASSGTPCPCCGTPGTLGQLALPESIVREARTLGISDEPEPRSQGEVGEQFRRLCARADEPSVEALFVRMGEHLGAAAATLSDMLDLSEIVLGGPYGPLLPEVTLPHLRDVTNSRAVLRTAREVSISSASSPHASESVGAASVVLDRLLSANTRQLVDAQAPPNPLSH</sequence>
<dbReference type="InterPro" id="IPR049874">
    <property type="entry name" value="ROK_cs"/>
</dbReference>
<dbReference type="GO" id="GO:0003700">
    <property type="term" value="F:DNA-binding transcription factor activity"/>
    <property type="evidence" value="ECO:0007669"/>
    <property type="project" value="InterPro"/>
</dbReference>
<dbReference type="OrthoDB" id="3225083at2"/>
<evidence type="ECO:0000256" key="1">
    <source>
        <dbReference type="ARBA" id="ARBA00006479"/>
    </source>
</evidence>
<dbReference type="Gene3D" id="1.10.10.10">
    <property type="entry name" value="Winged helix-like DNA-binding domain superfamily/Winged helix DNA-binding domain"/>
    <property type="match status" value="1"/>
</dbReference>
<protein>
    <submittedName>
        <fullName evidence="2">ROK family transcriptional regulator</fullName>
    </submittedName>
</protein>
<dbReference type="InterPro" id="IPR036388">
    <property type="entry name" value="WH-like_DNA-bd_sf"/>
</dbReference>
<dbReference type="InterPro" id="IPR000600">
    <property type="entry name" value="ROK"/>
</dbReference>